<feature type="transmembrane region" description="Helical" evidence="5">
    <location>
        <begin position="52"/>
        <end position="69"/>
    </location>
</feature>
<feature type="transmembrane region" description="Helical" evidence="5">
    <location>
        <begin position="333"/>
        <end position="353"/>
    </location>
</feature>
<dbReference type="InterPro" id="IPR051533">
    <property type="entry name" value="WaaL-like"/>
</dbReference>
<feature type="transmembrane region" description="Helical" evidence="5">
    <location>
        <begin position="154"/>
        <end position="171"/>
    </location>
</feature>
<dbReference type="InterPro" id="IPR007016">
    <property type="entry name" value="O-antigen_ligase-rel_domated"/>
</dbReference>
<dbReference type="Pfam" id="PF04932">
    <property type="entry name" value="Wzy_C"/>
    <property type="match status" value="1"/>
</dbReference>
<feature type="transmembrane region" description="Helical" evidence="5">
    <location>
        <begin position="123"/>
        <end position="142"/>
    </location>
</feature>
<dbReference type="GO" id="GO:0016020">
    <property type="term" value="C:membrane"/>
    <property type="evidence" value="ECO:0007669"/>
    <property type="project" value="UniProtKB-SubCell"/>
</dbReference>
<dbReference type="STRING" id="1797995.A2242_03085"/>
<evidence type="ECO:0000256" key="5">
    <source>
        <dbReference type="SAM" id="Phobius"/>
    </source>
</evidence>
<feature type="transmembrane region" description="Helical" evidence="5">
    <location>
        <begin position="301"/>
        <end position="321"/>
    </location>
</feature>
<feature type="transmembrane region" description="Helical" evidence="5">
    <location>
        <begin position="183"/>
        <end position="206"/>
    </location>
</feature>
<keyword evidence="3 5" id="KW-1133">Transmembrane helix</keyword>
<dbReference type="Proteomes" id="UP000178925">
    <property type="component" value="Unassembled WGS sequence"/>
</dbReference>
<dbReference type="EMBL" id="MFGC01000029">
    <property type="protein sequence ID" value="OGF27032.1"/>
    <property type="molecule type" value="Genomic_DNA"/>
</dbReference>
<reference evidence="7 8" key="1">
    <citation type="journal article" date="2016" name="Nat. Commun.">
        <title>Thousands of microbial genomes shed light on interconnected biogeochemical processes in an aquifer system.</title>
        <authorList>
            <person name="Anantharaman K."/>
            <person name="Brown C.T."/>
            <person name="Hug L.A."/>
            <person name="Sharon I."/>
            <person name="Castelle C.J."/>
            <person name="Probst A.J."/>
            <person name="Thomas B.C."/>
            <person name="Singh A."/>
            <person name="Wilkins M.J."/>
            <person name="Karaoz U."/>
            <person name="Brodie E.L."/>
            <person name="Williams K.H."/>
            <person name="Hubbard S.S."/>
            <person name="Banfield J.F."/>
        </authorList>
    </citation>
    <scope>NUCLEOTIDE SEQUENCE [LARGE SCALE GENOMIC DNA]</scope>
</reference>
<evidence type="ECO:0000256" key="4">
    <source>
        <dbReference type="ARBA" id="ARBA00023136"/>
    </source>
</evidence>
<feature type="transmembrane region" description="Helical" evidence="5">
    <location>
        <begin position="500"/>
        <end position="520"/>
    </location>
</feature>
<evidence type="ECO:0000256" key="1">
    <source>
        <dbReference type="ARBA" id="ARBA00004141"/>
    </source>
</evidence>
<feature type="transmembrane region" description="Helical" evidence="5">
    <location>
        <begin position="7"/>
        <end position="23"/>
    </location>
</feature>
<feature type="transmembrane region" description="Helical" evidence="5">
    <location>
        <begin position="278"/>
        <end position="295"/>
    </location>
</feature>
<proteinExistence type="predicted"/>
<organism evidence="7 8">
    <name type="scientific">Candidatus Falkowbacteria bacterium RIFOXYA2_FULL_47_9</name>
    <dbReference type="NCBI Taxonomy" id="1797995"/>
    <lineage>
        <taxon>Bacteria</taxon>
        <taxon>Candidatus Falkowiibacteriota</taxon>
    </lineage>
</organism>
<evidence type="ECO:0000313" key="7">
    <source>
        <dbReference type="EMBL" id="OGF27032.1"/>
    </source>
</evidence>
<dbReference type="PANTHER" id="PTHR37422">
    <property type="entry name" value="TEICHURONIC ACID BIOSYNTHESIS PROTEIN TUAE"/>
    <property type="match status" value="1"/>
</dbReference>
<name>A0A1F5SK52_9BACT</name>
<sequence>MLRNFRFYFLLIILVEAVSLLGFEYPVVNAAGFFAVAVITLLFSVEKLEYGLLILLAELFIGSKGYLFSYDYGGTLISLRMALFLVVMSAWLGKVVLDWIDVSKAPKIELEPWMKRGNAKSIYFYYSLLFLAIAWGLINGYLRHNGFENLFFDFNGWVYFGIVFPFAYVFKQNAESLEKFLKNIFTVFTAAISWLSLKTLALFFIFSHEFSRTAEVIYQWVRVSGVGEITPTGGGFSRIFIQSQVYVVIGMLVFAATGFYLLLQRQENNKTRKQQRKIIVLNYVGVIFCTATTLISLSRSFWVGLAVALLFFCFFVLLFFYREWKKLLLHGMLLITVAALGFALVVGIAAFPYPSPGIFNAEVFTNRISKLSGEAAVASRWNLLPILFSKIKKAPIFGEGFGAQVTYITQDPRILQQNPSGEYTTYAFEWGYLDIWLKLGLVGLLLYMVLLVKIFVDGLKRLKLQASRLQKLTTIALLSGLAMLVVTNMFTPYLNHPLGIGYIVLVSVITAPSSPLSPAASG</sequence>
<dbReference type="AlphaFoldDB" id="A0A1F5SK52"/>
<comment type="subcellular location">
    <subcellularLocation>
        <location evidence="1">Membrane</location>
        <topology evidence="1">Multi-pass membrane protein</topology>
    </subcellularLocation>
</comment>
<gene>
    <name evidence="7" type="ORF">A2242_03085</name>
</gene>
<comment type="caution">
    <text evidence="7">The sequence shown here is derived from an EMBL/GenBank/DDBJ whole genome shotgun (WGS) entry which is preliminary data.</text>
</comment>
<feature type="domain" description="O-antigen ligase-related" evidence="6">
    <location>
        <begin position="285"/>
        <end position="448"/>
    </location>
</feature>
<evidence type="ECO:0000256" key="2">
    <source>
        <dbReference type="ARBA" id="ARBA00022692"/>
    </source>
</evidence>
<accession>A0A1F5SK52</accession>
<feature type="transmembrane region" description="Helical" evidence="5">
    <location>
        <begin position="475"/>
        <end position="494"/>
    </location>
</feature>
<feature type="transmembrane region" description="Helical" evidence="5">
    <location>
        <begin position="435"/>
        <end position="455"/>
    </location>
</feature>
<keyword evidence="4 5" id="KW-0472">Membrane</keyword>
<feature type="transmembrane region" description="Helical" evidence="5">
    <location>
        <begin position="81"/>
        <end position="102"/>
    </location>
</feature>
<dbReference type="PANTHER" id="PTHR37422:SF17">
    <property type="entry name" value="O-ANTIGEN LIGASE"/>
    <property type="match status" value="1"/>
</dbReference>
<protein>
    <recommendedName>
        <fullName evidence="6">O-antigen ligase-related domain-containing protein</fullName>
    </recommendedName>
</protein>
<feature type="transmembrane region" description="Helical" evidence="5">
    <location>
        <begin position="245"/>
        <end position="263"/>
    </location>
</feature>
<keyword evidence="2 5" id="KW-0812">Transmembrane</keyword>
<evidence type="ECO:0000313" key="8">
    <source>
        <dbReference type="Proteomes" id="UP000178925"/>
    </source>
</evidence>
<feature type="transmembrane region" description="Helical" evidence="5">
    <location>
        <begin position="29"/>
        <end position="45"/>
    </location>
</feature>
<evidence type="ECO:0000259" key="6">
    <source>
        <dbReference type="Pfam" id="PF04932"/>
    </source>
</evidence>
<evidence type="ECO:0000256" key="3">
    <source>
        <dbReference type="ARBA" id="ARBA00022989"/>
    </source>
</evidence>